<keyword evidence="1" id="KW-0812">Transmembrane</keyword>
<name>A0A1Y2AG60_9FUNG</name>
<feature type="transmembrane region" description="Helical" evidence="1">
    <location>
        <begin position="89"/>
        <end position="108"/>
    </location>
</feature>
<dbReference type="AlphaFoldDB" id="A0A1Y2AG60"/>
<accession>A0A1Y2AG60</accession>
<dbReference type="PANTHER" id="PTHR33269">
    <property type="entry name" value="NADH-UBIQUINONE OXIDOREDUCTASE CHAIN 6"/>
    <property type="match status" value="1"/>
</dbReference>
<reference evidence="2 3" key="1">
    <citation type="submission" date="2016-07" db="EMBL/GenBank/DDBJ databases">
        <title>Pervasive Adenine N6-methylation of Active Genes in Fungi.</title>
        <authorList>
            <consortium name="DOE Joint Genome Institute"/>
            <person name="Mondo S.J."/>
            <person name="Dannebaum R.O."/>
            <person name="Kuo R.C."/>
            <person name="Labutti K."/>
            <person name="Haridas S."/>
            <person name="Kuo A."/>
            <person name="Salamov A."/>
            <person name="Ahrendt S.R."/>
            <person name="Lipzen A."/>
            <person name="Sullivan W."/>
            <person name="Andreopoulos W.B."/>
            <person name="Clum A."/>
            <person name="Lindquist E."/>
            <person name="Daum C."/>
            <person name="Ramamoorthy G.K."/>
            <person name="Gryganskyi A."/>
            <person name="Culley D."/>
            <person name="Magnuson J.K."/>
            <person name="James T.Y."/>
            <person name="O'Malley M.A."/>
            <person name="Stajich J.E."/>
            <person name="Spatafora J.W."/>
            <person name="Visel A."/>
            <person name="Grigoriev I.V."/>
        </authorList>
    </citation>
    <scope>NUCLEOTIDE SEQUENCE [LARGE SCALE GENOMIC DNA]</scope>
    <source>
        <strain evidence="2 3">JEL800</strain>
    </source>
</reference>
<proteinExistence type="predicted"/>
<dbReference type="Gene3D" id="1.20.120.1200">
    <property type="entry name" value="NADH-ubiquinone/plastoquinone oxidoreductase chain 6, subunit NuoJ"/>
    <property type="match status" value="1"/>
</dbReference>
<keyword evidence="1" id="KW-1133">Transmembrane helix</keyword>
<dbReference type="GO" id="GO:0008137">
    <property type="term" value="F:NADH dehydrogenase (ubiquinone) activity"/>
    <property type="evidence" value="ECO:0007669"/>
    <property type="project" value="InterPro"/>
</dbReference>
<gene>
    <name evidence="2" type="ORF">BCR33DRAFT_816938</name>
</gene>
<evidence type="ECO:0000313" key="3">
    <source>
        <dbReference type="Proteomes" id="UP000193642"/>
    </source>
</evidence>
<feature type="transmembrane region" description="Helical" evidence="1">
    <location>
        <begin position="120"/>
        <end position="137"/>
    </location>
</feature>
<organism evidence="2 3">
    <name type="scientific">Rhizoclosmatium globosum</name>
    <dbReference type="NCBI Taxonomy" id="329046"/>
    <lineage>
        <taxon>Eukaryota</taxon>
        <taxon>Fungi</taxon>
        <taxon>Fungi incertae sedis</taxon>
        <taxon>Chytridiomycota</taxon>
        <taxon>Chytridiomycota incertae sedis</taxon>
        <taxon>Chytridiomycetes</taxon>
        <taxon>Chytridiales</taxon>
        <taxon>Chytriomycetaceae</taxon>
        <taxon>Rhizoclosmatium</taxon>
    </lineage>
</organism>
<dbReference type="OrthoDB" id="10050457at2759"/>
<protein>
    <recommendedName>
        <fullName evidence="4">NADH-ubiquinone oxidoreductase chain 6</fullName>
    </recommendedName>
</protein>
<comment type="caution">
    <text evidence="2">The sequence shown here is derived from an EMBL/GenBank/DDBJ whole genome shotgun (WGS) entry which is preliminary data.</text>
</comment>
<dbReference type="InterPro" id="IPR001457">
    <property type="entry name" value="NADH_UbQ/plastoQ_OxRdtase_su6"/>
</dbReference>
<evidence type="ECO:0000313" key="2">
    <source>
        <dbReference type="EMBL" id="ORY21207.1"/>
    </source>
</evidence>
<feature type="transmembrane region" description="Helical" evidence="1">
    <location>
        <begin position="31"/>
        <end position="51"/>
    </location>
</feature>
<feature type="transmembrane region" description="Helical" evidence="1">
    <location>
        <begin position="144"/>
        <end position="166"/>
    </location>
</feature>
<dbReference type="InterPro" id="IPR042106">
    <property type="entry name" value="Nuo/plastoQ_OxRdtase_6_NuoJ"/>
</dbReference>
<dbReference type="Pfam" id="PF00499">
    <property type="entry name" value="Oxidored_q3"/>
    <property type="match status" value="1"/>
</dbReference>
<dbReference type="EMBL" id="MCGO01000213">
    <property type="protein sequence ID" value="ORY21207.1"/>
    <property type="molecule type" value="Genomic_DNA"/>
</dbReference>
<evidence type="ECO:0000256" key="1">
    <source>
        <dbReference type="SAM" id="Phobius"/>
    </source>
</evidence>
<sequence>MISFIWQAMGLIALFACMFVVSALNPVNRLVMLIVVYLAGSFMYTIMDFYFIGLTYIIVYVGAIAILFLFVIMMVPVHVDFSTPKTNSYVFPIMVLGIASLALGFLVFNSMTGLDSGLVAYFYPSWATSYIAFSDVYTLGFMIYLAYPVSLVLIGLALWVTLIGIIPLTSI</sequence>
<keyword evidence="3" id="KW-1185">Reference proteome</keyword>
<keyword evidence="1" id="KW-0472">Membrane</keyword>
<dbReference type="STRING" id="329046.A0A1Y2AG60"/>
<dbReference type="PANTHER" id="PTHR33269:SF17">
    <property type="entry name" value="NADH-UBIQUINONE OXIDOREDUCTASE CHAIN 6"/>
    <property type="match status" value="1"/>
</dbReference>
<dbReference type="Proteomes" id="UP000193642">
    <property type="component" value="Unassembled WGS sequence"/>
</dbReference>
<feature type="transmembrane region" description="Helical" evidence="1">
    <location>
        <begin position="57"/>
        <end position="77"/>
    </location>
</feature>
<evidence type="ECO:0008006" key="4">
    <source>
        <dbReference type="Google" id="ProtNLM"/>
    </source>
</evidence>
<feature type="transmembrane region" description="Helical" evidence="1">
    <location>
        <begin position="6"/>
        <end position="24"/>
    </location>
</feature>